<feature type="coiled-coil region" evidence="1">
    <location>
        <begin position="152"/>
        <end position="207"/>
    </location>
</feature>
<accession>A0A8J8NCN7</accession>
<comment type="caution">
    <text evidence="3">The sequence shown here is derived from an EMBL/GenBank/DDBJ whole genome shotgun (WGS) entry which is preliminary data.</text>
</comment>
<feature type="signal peptide" evidence="2">
    <location>
        <begin position="1"/>
        <end position="17"/>
    </location>
</feature>
<keyword evidence="2" id="KW-0732">Signal</keyword>
<feature type="chain" id="PRO_5035253167" evidence="2">
    <location>
        <begin position="18"/>
        <end position="266"/>
    </location>
</feature>
<sequence length="266" mass="31417">MMKFILQLYIIVSFARLQYFDQIPMEKSTPPQSNGFLSALKKFGKMFTKNNKTLPLHPEIQEEEEIHPVDLPQPDVIEGDDALPIEEEVKQQEIEIHQPEIPEDMPRVYEWTDYSIEDGAPFRCEDDGSIRRQHDLMNDYQDEEEKVNLAQLRQHHLQMEEYEAQMEVYEENMISYQYLLEKFHEQLRNYEQKVGQYNQQMSEYDEGRNPQDQEGFPILLIPYPIPPILPLRPISPVDPNRGLGLRELPEIIIEESSDSFVSLHII</sequence>
<evidence type="ECO:0000256" key="1">
    <source>
        <dbReference type="SAM" id="Coils"/>
    </source>
</evidence>
<keyword evidence="1" id="KW-0175">Coiled coil</keyword>
<evidence type="ECO:0000313" key="3">
    <source>
        <dbReference type="EMBL" id="TNV72384.1"/>
    </source>
</evidence>
<organism evidence="3 4">
    <name type="scientific">Halteria grandinella</name>
    <dbReference type="NCBI Taxonomy" id="5974"/>
    <lineage>
        <taxon>Eukaryota</taxon>
        <taxon>Sar</taxon>
        <taxon>Alveolata</taxon>
        <taxon>Ciliophora</taxon>
        <taxon>Intramacronucleata</taxon>
        <taxon>Spirotrichea</taxon>
        <taxon>Stichotrichia</taxon>
        <taxon>Sporadotrichida</taxon>
        <taxon>Halteriidae</taxon>
        <taxon>Halteria</taxon>
    </lineage>
</organism>
<evidence type="ECO:0000256" key="2">
    <source>
        <dbReference type="SAM" id="SignalP"/>
    </source>
</evidence>
<protein>
    <submittedName>
        <fullName evidence="3">Uncharacterized protein</fullName>
    </submittedName>
</protein>
<dbReference type="EMBL" id="RRYP01022589">
    <property type="protein sequence ID" value="TNV72384.1"/>
    <property type="molecule type" value="Genomic_DNA"/>
</dbReference>
<proteinExistence type="predicted"/>
<gene>
    <name evidence="3" type="ORF">FGO68_gene2392</name>
</gene>
<name>A0A8J8NCN7_HALGN</name>
<reference evidence="3" key="1">
    <citation type="submission" date="2019-06" db="EMBL/GenBank/DDBJ databases">
        <authorList>
            <person name="Zheng W."/>
        </authorList>
    </citation>
    <scope>NUCLEOTIDE SEQUENCE</scope>
    <source>
        <strain evidence="3">QDHG01</strain>
    </source>
</reference>
<dbReference type="AlphaFoldDB" id="A0A8J8NCN7"/>
<dbReference type="Proteomes" id="UP000785679">
    <property type="component" value="Unassembled WGS sequence"/>
</dbReference>
<keyword evidence="4" id="KW-1185">Reference proteome</keyword>
<evidence type="ECO:0000313" key="4">
    <source>
        <dbReference type="Proteomes" id="UP000785679"/>
    </source>
</evidence>